<dbReference type="InParanoid" id="A0A251STD6"/>
<organism evidence="2 3">
    <name type="scientific">Helianthus annuus</name>
    <name type="common">Common sunflower</name>
    <dbReference type="NCBI Taxonomy" id="4232"/>
    <lineage>
        <taxon>Eukaryota</taxon>
        <taxon>Viridiplantae</taxon>
        <taxon>Streptophyta</taxon>
        <taxon>Embryophyta</taxon>
        <taxon>Tracheophyta</taxon>
        <taxon>Spermatophyta</taxon>
        <taxon>Magnoliopsida</taxon>
        <taxon>eudicotyledons</taxon>
        <taxon>Gunneridae</taxon>
        <taxon>Pentapetalae</taxon>
        <taxon>asterids</taxon>
        <taxon>campanulids</taxon>
        <taxon>Asterales</taxon>
        <taxon>Asteraceae</taxon>
        <taxon>Asteroideae</taxon>
        <taxon>Heliantheae alliance</taxon>
        <taxon>Heliantheae</taxon>
        <taxon>Helianthus</taxon>
    </lineage>
</organism>
<proteinExistence type="predicted"/>
<accession>A0A251STD6</accession>
<dbReference type="AlphaFoldDB" id="A0A251STD6"/>
<dbReference type="EMBL" id="MNCJ02000317">
    <property type="protein sequence ID" value="KAF5817164.1"/>
    <property type="molecule type" value="Genomic_DNA"/>
</dbReference>
<evidence type="ECO:0000313" key="2">
    <source>
        <dbReference type="EMBL" id="OTG01974.1"/>
    </source>
</evidence>
<keyword evidence="3" id="KW-1185">Reference proteome</keyword>
<dbReference type="Gramene" id="mRNA:HanXRQr2_Chr02g0049771">
    <property type="protein sequence ID" value="mRNA:HanXRQr2_Chr02g0049771"/>
    <property type="gene ID" value="HanXRQr2_Chr02g0049771"/>
</dbReference>
<reference evidence="2" key="2">
    <citation type="submission" date="2017-02" db="EMBL/GenBank/DDBJ databases">
        <title>Sunflower complete genome.</title>
        <authorList>
            <person name="Langlade N."/>
            <person name="Munos S."/>
        </authorList>
    </citation>
    <scope>NUCLEOTIDE SEQUENCE [LARGE SCALE GENOMIC DNA]</scope>
    <source>
        <tissue evidence="2">Leaves</tissue>
    </source>
</reference>
<gene>
    <name evidence="2" type="ORF">HannXRQ_Chr13g0407881</name>
    <name evidence="1" type="ORF">HanXRQr2_Chr02g0049771</name>
</gene>
<reference evidence="1" key="3">
    <citation type="submission" date="2020-06" db="EMBL/GenBank/DDBJ databases">
        <title>Helianthus annuus Genome sequencing and assembly Release 2.</title>
        <authorList>
            <person name="Gouzy J."/>
            <person name="Langlade N."/>
            <person name="Munos S."/>
        </authorList>
    </citation>
    <scope>NUCLEOTIDE SEQUENCE</scope>
    <source>
        <tissue evidence="1">Leaves</tissue>
    </source>
</reference>
<dbReference type="Proteomes" id="UP000215914">
    <property type="component" value="Chromosome 13"/>
</dbReference>
<name>A0A251STD6_HELAN</name>
<sequence>MHPPITVTHPSLSIITVFLRPLLSSLHFPHRKSAPKFTCRRKILQASSSRFMFVTTRIS</sequence>
<evidence type="ECO:0000313" key="3">
    <source>
        <dbReference type="Proteomes" id="UP000215914"/>
    </source>
</evidence>
<reference evidence="1 3" key="1">
    <citation type="journal article" date="2017" name="Nature">
        <title>The sunflower genome provides insights into oil metabolism, flowering and Asterid evolution.</title>
        <authorList>
            <person name="Badouin H."/>
            <person name="Gouzy J."/>
            <person name="Grassa C.J."/>
            <person name="Murat F."/>
            <person name="Staton S.E."/>
            <person name="Cottret L."/>
            <person name="Lelandais-Briere C."/>
            <person name="Owens G.L."/>
            <person name="Carrere S."/>
            <person name="Mayjonade B."/>
            <person name="Legrand L."/>
            <person name="Gill N."/>
            <person name="Kane N.C."/>
            <person name="Bowers J.E."/>
            <person name="Hubner S."/>
            <person name="Bellec A."/>
            <person name="Berard A."/>
            <person name="Berges H."/>
            <person name="Blanchet N."/>
            <person name="Boniface M.C."/>
            <person name="Brunel D."/>
            <person name="Catrice O."/>
            <person name="Chaidir N."/>
            <person name="Claudel C."/>
            <person name="Donnadieu C."/>
            <person name="Faraut T."/>
            <person name="Fievet G."/>
            <person name="Helmstetter N."/>
            <person name="King M."/>
            <person name="Knapp S.J."/>
            <person name="Lai Z."/>
            <person name="Le Paslier M.C."/>
            <person name="Lippi Y."/>
            <person name="Lorenzon L."/>
            <person name="Mandel J.R."/>
            <person name="Marage G."/>
            <person name="Marchand G."/>
            <person name="Marquand E."/>
            <person name="Bret-Mestries E."/>
            <person name="Morien E."/>
            <person name="Nambeesan S."/>
            <person name="Nguyen T."/>
            <person name="Pegot-Espagnet P."/>
            <person name="Pouilly N."/>
            <person name="Raftis F."/>
            <person name="Sallet E."/>
            <person name="Schiex T."/>
            <person name="Thomas J."/>
            <person name="Vandecasteele C."/>
            <person name="Vares D."/>
            <person name="Vear F."/>
            <person name="Vautrin S."/>
            <person name="Crespi M."/>
            <person name="Mangin B."/>
            <person name="Burke J.M."/>
            <person name="Salse J."/>
            <person name="Munos S."/>
            <person name="Vincourt P."/>
            <person name="Rieseberg L.H."/>
            <person name="Langlade N.B."/>
        </authorList>
    </citation>
    <scope>NUCLEOTIDE SEQUENCE [LARGE SCALE GENOMIC DNA]</scope>
    <source>
        <strain evidence="3">cv. SF193</strain>
        <tissue evidence="1">Leaves</tissue>
    </source>
</reference>
<evidence type="ECO:0000313" key="1">
    <source>
        <dbReference type="EMBL" id="KAF5817164.1"/>
    </source>
</evidence>
<protein>
    <submittedName>
        <fullName evidence="2">Uncharacterized protein</fullName>
    </submittedName>
</protein>
<dbReference type="EMBL" id="CM007902">
    <property type="protein sequence ID" value="OTG01974.1"/>
    <property type="molecule type" value="Genomic_DNA"/>
</dbReference>